<dbReference type="AlphaFoldDB" id="F6FJU2"/>
<organism evidence="1 2">
    <name type="scientific">Mycoplasma haemofelis (strain Ohio2)</name>
    <dbReference type="NCBI Taxonomy" id="859194"/>
    <lineage>
        <taxon>Bacteria</taxon>
        <taxon>Bacillati</taxon>
        <taxon>Mycoplasmatota</taxon>
        <taxon>Mollicutes</taxon>
        <taxon>Mycoplasmataceae</taxon>
        <taxon>Mycoplasma</taxon>
    </lineage>
</organism>
<reference evidence="1 2" key="1">
    <citation type="journal article" date="2011" name="J. Bacteriol.">
        <title>Complete genome sequences of two hemotropic Mycoplasmas, Mycoplasma haemofelis strain Ohio2 and Mycoplasma suis strain Illinois.</title>
        <authorList>
            <person name="Messick J.B."/>
            <person name="Santos A.P."/>
            <person name="Guimaraes A.M."/>
        </authorList>
    </citation>
    <scope>NUCLEOTIDE SEQUENCE [LARGE SCALE GENOMIC DNA]</scope>
    <source>
        <strain evidence="1 2">Ohio2</strain>
    </source>
</reference>
<dbReference type="HOGENOM" id="CLU_098620_0_0_14"/>
<dbReference type="STRING" id="859194.MHF_1207"/>
<sequence length="231" mass="26061">MRIMDPKMLGLMGGVGAVGAGGVYLAVANSSKEGQLISELIRGEAFVKPLTKDSKDNAKWDEAWKRYRDAYKNSGDIWGIPNWEQKKDQENAFDEFKNKCEERSKLKVDSESKEYKDFKNYCARSKTVSELIGEDGKVTLLSKSSNSDGTAWNNAWEVYRKANLKEGKNNEYKDSDTWAVDGWSTAKQSNTATENYKTKCETQAGLDIDVFKGLEDTNFINVKNWCTKPIS</sequence>
<dbReference type="Proteomes" id="UP000007952">
    <property type="component" value="Chromosome"/>
</dbReference>
<accession>F6FJU2</accession>
<dbReference type="KEGG" id="mhf:MHF_1207"/>
<protein>
    <submittedName>
        <fullName evidence="1">Uncharacterized protein</fullName>
    </submittedName>
</protein>
<proteinExistence type="predicted"/>
<evidence type="ECO:0000313" key="2">
    <source>
        <dbReference type="Proteomes" id="UP000007952"/>
    </source>
</evidence>
<evidence type="ECO:0000313" key="1">
    <source>
        <dbReference type="EMBL" id="AEG73447.1"/>
    </source>
</evidence>
<gene>
    <name evidence="1" type="ordered locus">MHF_1207</name>
</gene>
<dbReference type="EMBL" id="CP002808">
    <property type="protein sequence ID" value="AEG73447.1"/>
    <property type="molecule type" value="Genomic_DNA"/>
</dbReference>
<name>F6FJU2_MYCHI</name>
<reference key="2">
    <citation type="submission" date="2011-05" db="EMBL/GenBank/DDBJ databases">
        <title>The Genome of Mycoplasma haemofelis Strain Ohio2, a pathogenic hemoplasma of the cat.</title>
        <authorList>
            <person name="Santos A.P."/>
            <person name="Guimaraes A.M.S."/>
            <person name="SanMiguel P.J."/>
            <person name="Martin S.W."/>
            <person name="Messick J.B."/>
        </authorList>
    </citation>
    <scope>NUCLEOTIDE SEQUENCE</scope>
    <source>
        <strain>Ohio2</strain>
    </source>
</reference>